<name>A0A7R8ZXQ2_9CRUS</name>
<proteinExistence type="predicted"/>
<gene>
    <name evidence="3" type="ORF">DSTB1V02_LOCUS315</name>
</gene>
<dbReference type="EMBL" id="CAJPEV010000020">
    <property type="protein sequence ID" value="CAG0878914.1"/>
    <property type="molecule type" value="Genomic_DNA"/>
</dbReference>
<keyword evidence="2" id="KW-1133">Transmembrane helix</keyword>
<organism evidence="3">
    <name type="scientific">Darwinula stevensoni</name>
    <dbReference type="NCBI Taxonomy" id="69355"/>
    <lineage>
        <taxon>Eukaryota</taxon>
        <taxon>Metazoa</taxon>
        <taxon>Ecdysozoa</taxon>
        <taxon>Arthropoda</taxon>
        <taxon>Crustacea</taxon>
        <taxon>Oligostraca</taxon>
        <taxon>Ostracoda</taxon>
        <taxon>Podocopa</taxon>
        <taxon>Podocopida</taxon>
        <taxon>Darwinulocopina</taxon>
        <taxon>Darwinuloidea</taxon>
        <taxon>Darwinulidae</taxon>
        <taxon>Darwinula</taxon>
    </lineage>
</organism>
<accession>A0A7R8ZXQ2</accession>
<evidence type="ECO:0000313" key="3">
    <source>
        <dbReference type="EMBL" id="CAD7240288.1"/>
    </source>
</evidence>
<feature type="compositionally biased region" description="Basic and acidic residues" evidence="1">
    <location>
        <begin position="67"/>
        <end position="76"/>
    </location>
</feature>
<dbReference type="AlphaFoldDB" id="A0A7R8ZXQ2"/>
<dbReference type="OrthoDB" id="10054061at2759"/>
<dbReference type="EMBL" id="LR899537">
    <property type="protein sequence ID" value="CAD7240288.1"/>
    <property type="molecule type" value="Genomic_DNA"/>
</dbReference>
<protein>
    <submittedName>
        <fullName evidence="3">Uncharacterized protein</fullName>
    </submittedName>
</protein>
<evidence type="ECO:0000256" key="2">
    <source>
        <dbReference type="SAM" id="Phobius"/>
    </source>
</evidence>
<keyword evidence="2" id="KW-0812">Transmembrane</keyword>
<dbReference type="InterPro" id="IPR020309">
    <property type="entry name" value="Smim-14"/>
</dbReference>
<keyword evidence="2" id="KW-0472">Membrane</keyword>
<evidence type="ECO:0000256" key="1">
    <source>
        <dbReference type="SAM" id="MobiDB-lite"/>
    </source>
</evidence>
<dbReference type="Proteomes" id="UP000677054">
    <property type="component" value="Unassembled WGS sequence"/>
</dbReference>
<feature type="transmembrane region" description="Helical" evidence="2">
    <location>
        <begin position="26"/>
        <end position="44"/>
    </location>
</feature>
<sequence length="153" mass="16871">MGVLLTVWNLDFVVPGPLPNTGEPNSFILLALCWFLIAFALYILRPSSLRRQEGTKPGDPGQLNTCKTKEKEETRKRTSFGEGKHSVGFMRTPAGIGDDLRRGTTRKKSGSGNFVPCGAGSMTNRFKYKISSRMLCFLLIMAVKREGRGKAGQ</sequence>
<evidence type="ECO:0000313" key="4">
    <source>
        <dbReference type="Proteomes" id="UP000677054"/>
    </source>
</evidence>
<reference evidence="3" key="1">
    <citation type="submission" date="2020-11" db="EMBL/GenBank/DDBJ databases">
        <authorList>
            <person name="Tran Van P."/>
        </authorList>
    </citation>
    <scope>NUCLEOTIDE SEQUENCE</scope>
</reference>
<keyword evidence="4" id="KW-1185">Reference proteome</keyword>
<feature type="region of interest" description="Disordered" evidence="1">
    <location>
        <begin position="51"/>
        <end position="84"/>
    </location>
</feature>
<dbReference type="Pfam" id="PF11027">
    <property type="entry name" value="DUF2615"/>
    <property type="match status" value="1"/>
</dbReference>